<evidence type="ECO:0000313" key="3">
    <source>
        <dbReference type="Proteomes" id="UP000029833"/>
    </source>
</evidence>
<accession>A0A0A0BAL1</accession>
<reference evidence="2 3" key="1">
    <citation type="submission" date="2013-10" db="EMBL/GenBank/DDBJ databases">
        <authorList>
            <person name="Wang G."/>
            <person name="Zhuang W."/>
        </authorList>
    </citation>
    <scope>NUCLEOTIDE SEQUENCE [LARGE SCALE GENOMIC DNA]</scope>
    <source>
        <strain evidence="2 3">DSM 20118</strain>
    </source>
</reference>
<keyword evidence="3" id="KW-1185">Reference proteome</keyword>
<sequence>MGPLSHRTDSSRSETGALADGRRSTGGDRTSADVGARGLLALQRRAGNAAVSALVRGTGSGDGTGTRFDAALTQPRTAEPHDSRRAPPPVQRQEPGAATEESPTGVADQPGVPEGWMVLPFPMATWHEISRGTQLSREETERRRRLLEQSAIKVAPSYPWAAAMLLRWLAGTAKEQLLNLTPEQLLRDDSGFPAAVRTSIRDVLRKGVAARLDESHPEHVAPDQRELHLRGTGSFDFIGPGQSPSSLSMFQKDLSIALGGVSYTIDAHVALRWTNGTLTSAHVTAAQISIVDHYDFNLDDLAMVPLPPGTSMPADLAVAPLPPGLSLQDLPLPEEVVQTTISFQGQEWIVVKDAWLSDIAVSGGAVNYPVRIEAFAIPPGLFDPFVVSGAAVE</sequence>
<evidence type="ECO:0000256" key="1">
    <source>
        <dbReference type="SAM" id="MobiDB-lite"/>
    </source>
</evidence>
<feature type="compositionally biased region" description="Basic and acidic residues" evidence="1">
    <location>
        <begin position="1"/>
        <end position="12"/>
    </location>
</feature>
<name>A0A0A0BAL1_9CELL</name>
<protein>
    <submittedName>
        <fullName evidence="2">Uncharacterized protein</fullName>
    </submittedName>
</protein>
<dbReference type="RefSeq" id="WP_034624414.1">
    <property type="nucleotide sequence ID" value="NZ_AXNT01000002.1"/>
</dbReference>
<gene>
    <name evidence="2" type="ORF">Q760_07760</name>
</gene>
<dbReference type="Proteomes" id="UP000029833">
    <property type="component" value="Unassembled WGS sequence"/>
</dbReference>
<proteinExistence type="predicted"/>
<organism evidence="2 3">
    <name type="scientific">Cellulomonas cellasea DSM 20118</name>
    <dbReference type="NCBI Taxonomy" id="1408250"/>
    <lineage>
        <taxon>Bacteria</taxon>
        <taxon>Bacillati</taxon>
        <taxon>Actinomycetota</taxon>
        <taxon>Actinomycetes</taxon>
        <taxon>Micrococcales</taxon>
        <taxon>Cellulomonadaceae</taxon>
        <taxon>Cellulomonas</taxon>
    </lineage>
</organism>
<feature type="region of interest" description="Disordered" evidence="1">
    <location>
        <begin position="1"/>
        <end position="33"/>
    </location>
</feature>
<dbReference type="AlphaFoldDB" id="A0A0A0BAL1"/>
<dbReference type="EMBL" id="AXNT01000002">
    <property type="protein sequence ID" value="KGM03880.1"/>
    <property type="molecule type" value="Genomic_DNA"/>
</dbReference>
<evidence type="ECO:0000313" key="2">
    <source>
        <dbReference type="EMBL" id="KGM03880.1"/>
    </source>
</evidence>
<feature type="region of interest" description="Disordered" evidence="1">
    <location>
        <begin position="55"/>
        <end position="113"/>
    </location>
</feature>
<comment type="caution">
    <text evidence="2">The sequence shown here is derived from an EMBL/GenBank/DDBJ whole genome shotgun (WGS) entry which is preliminary data.</text>
</comment>